<feature type="compositionally biased region" description="Low complexity" evidence="1">
    <location>
        <begin position="479"/>
        <end position="490"/>
    </location>
</feature>
<sequence length="680" mass="74447">MRTYWIVIVSGMLLWGCLGTSGSSPVADPAAVPEVRQEVPLTARIREGAAVSLHEAMARAIRSEKYYDAVRRMKSGLLNPQPDGSQYAPVAEAAASAGYGLLRKVRAARHLADPVLRKQADWNQDILQLWEVMDFGLSHAAVQRMRLSDQEIEQKVLHNIMEEVRTLYYGVAGAEALLPEIDHWIEQGRETIREARVKAAAAPSDAAADVIRRLIENNRTLWELSQSLSRDLTLTRSKLAQRIGLPPESRFTIAGPDWEREEIRLPALNLKSLEYLALGHRPESGGAVSAARVEQAREMLLQTVPGIDFNAGGANRDWWHAGSQVTMTLLREAGKRDNVTQDAAIIGQVHLARLYYDRSAKFYHSFSLRKGRLPAIDGDTPPGPETVLAAGDALIAGVRQHMAYAALQNAAERVYRSVGIAPLPTHSETMSADALAEALRQSVREWPDLLTSAYASAEKGVKPPPSLPGPETDHAGQTASAASPGSVPAAGDVAGNTAAAVKARFEKRDMVVTDVAEAVKKGQKPVKEVSIFRDVVTIYTEPHQNAPVKGQGLIGERYKLLGWAPNGWLKVEMGDGSPGWMPTKYARPVDNGYSYATDWKKEETTGTEAPEKKAEADLMHLVTVKRTNVRSGPGFDFQVRYIEAIGVRYRVSDSSGDWFKIEAKDGAEGWVHKTVVSVEP</sequence>
<evidence type="ECO:0000259" key="2">
    <source>
        <dbReference type="PROSITE" id="PS51781"/>
    </source>
</evidence>
<dbReference type="PROSITE" id="PS51781">
    <property type="entry name" value="SH3B"/>
    <property type="match status" value="1"/>
</dbReference>
<accession>A0A401FQ49</accession>
<dbReference type="Pfam" id="PF06347">
    <property type="entry name" value="SH3_4"/>
    <property type="match status" value="1"/>
</dbReference>
<feature type="domain" description="SH3b" evidence="2">
    <location>
        <begin position="524"/>
        <end position="590"/>
    </location>
</feature>
<evidence type="ECO:0000313" key="4">
    <source>
        <dbReference type="Proteomes" id="UP000288096"/>
    </source>
</evidence>
<protein>
    <recommendedName>
        <fullName evidence="2">SH3b domain-containing protein</fullName>
    </recommendedName>
</protein>
<evidence type="ECO:0000256" key="1">
    <source>
        <dbReference type="SAM" id="MobiDB-lite"/>
    </source>
</evidence>
<dbReference type="SUPFAM" id="SSF56954">
    <property type="entry name" value="Outer membrane efflux proteins (OEP)"/>
    <property type="match status" value="1"/>
</dbReference>
<feature type="region of interest" description="Disordered" evidence="1">
    <location>
        <begin position="457"/>
        <end position="490"/>
    </location>
</feature>
<organism evidence="3 4">
    <name type="scientific">Desulfonema ishimotonii</name>
    <dbReference type="NCBI Taxonomy" id="45657"/>
    <lineage>
        <taxon>Bacteria</taxon>
        <taxon>Pseudomonadati</taxon>
        <taxon>Thermodesulfobacteriota</taxon>
        <taxon>Desulfobacteria</taxon>
        <taxon>Desulfobacterales</taxon>
        <taxon>Desulfococcaceae</taxon>
        <taxon>Desulfonema</taxon>
    </lineage>
</organism>
<dbReference type="AlphaFoldDB" id="A0A401FQ49"/>
<dbReference type="InterPro" id="IPR010466">
    <property type="entry name" value="DUF1058"/>
</dbReference>
<gene>
    <name evidence="3" type="ORF">DENIS_0010</name>
</gene>
<dbReference type="EMBL" id="BEXT01000001">
    <property type="protein sequence ID" value="GBC59080.1"/>
    <property type="molecule type" value="Genomic_DNA"/>
</dbReference>
<dbReference type="OrthoDB" id="2989771at2"/>
<dbReference type="Proteomes" id="UP000288096">
    <property type="component" value="Unassembled WGS sequence"/>
</dbReference>
<reference evidence="4" key="1">
    <citation type="submission" date="2017-11" db="EMBL/GenBank/DDBJ databases">
        <authorList>
            <person name="Watanabe M."/>
            <person name="Kojima H."/>
        </authorList>
    </citation>
    <scope>NUCLEOTIDE SEQUENCE [LARGE SCALE GENOMIC DNA]</scope>
    <source>
        <strain evidence="4">Tokyo 01</strain>
    </source>
</reference>
<dbReference type="SMART" id="SM00287">
    <property type="entry name" value="SH3b"/>
    <property type="match status" value="2"/>
</dbReference>
<dbReference type="Gene3D" id="1.20.1600.10">
    <property type="entry name" value="Outer membrane efflux proteins (OEP)"/>
    <property type="match status" value="1"/>
</dbReference>
<name>A0A401FQ49_9BACT</name>
<dbReference type="RefSeq" id="WP_124326624.1">
    <property type="nucleotide sequence ID" value="NZ_BEXT01000001.1"/>
</dbReference>
<evidence type="ECO:0000313" key="3">
    <source>
        <dbReference type="EMBL" id="GBC59080.1"/>
    </source>
</evidence>
<proteinExistence type="predicted"/>
<reference evidence="4" key="2">
    <citation type="submission" date="2019-01" db="EMBL/GenBank/DDBJ databases">
        <title>Genome sequence of Desulfonema ishimotonii strain Tokyo 01.</title>
        <authorList>
            <person name="Fukui M."/>
        </authorList>
    </citation>
    <scope>NUCLEOTIDE SEQUENCE [LARGE SCALE GENOMIC DNA]</scope>
    <source>
        <strain evidence="4">Tokyo 01</strain>
    </source>
</reference>
<comment type="caution">
    <text evidence="3">The sequence shown here is derived from an EMBL/GenBank/DDBJ whole genome shotgun (WGS) entry which is preliminary data.</text>
</comment>
<keyword evidence="4" id="KW-1185">Reference proteome</keyword>
<dbReference type="Gene3D" id="2.30.30.40">
    <property type="entry name" value="SH3 Domains"/>
    <property type="match status" value="2"/>
</dbReference>
<dbReference type="InterPro" id="IPR003646">
    <property type="entry name" value="SH3-like_bac-type"/>
</dbReference>